<feature type="compositionally biased region" description="Acidic residues" evidence="1">
    <location>
        <begin position="34"/>
        <end position="44"/>
    </location>
</feature>
<sequence>MHDRAMNRRAFTRLTGVGASALALAGCLDGIANGDDEEQDDSNETENGGDSGGDGDVPAFPEIDDPPDVVYRPTHRESMRVLEPVVAGEYTLAPMLSYPHPFWVVAGGTDSEDEDEVEREDPEQMEGVHLMVLCWDEETETILPVDEGVEIAVSRDGDPVGSPRSAWTMISQEMGFHFGDNVPLEGDGTYTVDVELPSLSVRKTGDLEDRFTDREQATFEFDYDQSFRDAVFDVTYFDEDEWGEPGALEPMHGEDAGEHAGDHDDDDGEHDYTEHADDNGGHADDGDHADDGHEDHDHHEDIPYSALPPASEYPGTALEPVEEPEDGDLPRSGDAAFVATLVDSSSQLAIDEETTLLVSPRTPYNRVPLADMSMRATLEREDESRSEADLEQTIDGEHGLHYAGSLADAAAGDRVTVEVDAPPQVARHQGYETAFLEMSPIEFDIPEDQ</sequence>
<accession>A0A1H6FKW0</accession>
<evidence type="ECO:0000256" key="1">
    <source>
        <dbReference type="SAM" id="MobiDB-lite"/>
    </source>
</evidence>
<feature type="region of interest" description="Disordered" evidence="1">
    <location>
        <begin position="32"/>
        <end position="67"/>
    </location>
</feature>
<dbReference type="InterPro" id="IPR006311">
    <property type="entry name" value="TAT_signal"/>
</dbReference>
<dbReference type="EMBL" id="FNWL01000001">
    <property type="protein sequence ID" value="SEH10850.1"/>
    <property type="molecule type" value="Genomic_DNA"/>
</dbReference>
<dbReference type="InterPro" id="IPR055774">
    <property type="entry name" value="DUF7350"/>
</dbReference>
<dbReference type="Gene3D" id="2.60.40.2480">
    <property type="entry name" value="Periplasmic metal-binding protein Tp34-type"/>
    <property type="match status" value="1"/>
</dbReference>
<feature type="compositionally biased region" description="Basic and acidic residues" evidence="1">
    <location>
        <begin position="270"/>
        <end position="302"/>
    </location>
</feature>
<keyword evidence="4" id="KW-1185">Reference proteome</keyword>
<feature type="region of interest" description="Disordered" evidence="1">
    <location>
        <begin position="241"/>
        <end position="332"/>
    </location>
</feature>
<dbReference type="PROSITE" id="PS51318">
    <property type="entry name" value="TAT"/>
    <property type="match status" value="1"/>
</dbReference>
<proteinExistence type="predicted"/>
<dbReference type="Pfam" id="PF24041">
    <property type="entry name" value="DUF7350"/>
    <property type="match status" value="1"/>
</dbReference>
<evidence type="ECO:0000259" key="2">
    <source>
        <dbReference type="Pfam" id="PF24041"/>
    </source>
</evidence>
<name>A0A1H6FKW0_9EURY</name>
<dbReference type="AlphaFoldDB" id="A0A1H6FKW0"/>
<evidence type="ECO:0000313" key="3">
    <source>
        <dbReference type="EMBL" id="SEH10850.1"/>
    </source>
</evidence>
<feature type="compositionally biased region" description="Basic and acidic residues" evidence="1">
    <location>
        <begin position="251"/>
        <end position="262"/>
    </location>
</feature>
<dbReference type="OrthoDB" id="156174at2157"/>
<protein>
    <recommendedName>
        <fullName evidence="2">DUF7350 domain-containing protein</fullName>
    </recommendedName>
</protein>
<gene>
    <name evidence="3" type="ORF">SAMN04487967_0085</name>
</gene>
<evidence type="ECO:0000313" key="4">
    <source>
        <dbReference type="Proteomes" id="UP000199112"/>
    </source>
</evidence>
<dbReference type="RefSeq" id="WP_090503398.1">
    <property type="nucleotide sequence ID" value="NZ_FNWL01000001.1"/>
</dbReference>
<dbReference type="Proteomes" id="UP000199112">
    <property type="component" value="Unassembled WGS sequence"/>
</dbReference>
<dbReference type="InterPro" id="IPR038482">
    <property type="entry name" value="Tp34-type_sf"/>
</dbReference>
<organism evidence="3 4">
    <name type="scientific">Natronorubrum sediminis</name>
    <dbReference type="NCBI Taxonomy" id="640943"/>
    <lineage>
        <taxon>Archaea</taxon>
        <taxon>Methanobacteriati</taxon>
        <taxon>Methanobacteriota</taxon>
        <taxon>Stenosarchaea group</taxon>
        <taxon>Halobacteria</taxon>
        <taxon>Halobacteriales</taxon>
        <taxon>Natrialbaceae</taxon>
        <taxon>Natronorubrum</taxon>
    </lineage>
</organism>
<feature type="domain" description="DUF7350" evidence="2">
    <location>
        <begin position="312"/>
        <end position="443"/>
    </location>
</feature>
<dbReference type="PROSITE" id="PS51257">
    <property type="entry name" value="PROKAR_LIPOPROTEIN"/>
    <property type="match status" value="1"/>
</dbReference>
<reference evidence="4" key="1">
    <citation type="submission" date="2016-10" db="EMBL/GenBank/DDBJ databases">
        <authorList>
            <person name="Varghese N."/>
            <person name="Submissions S."/>
        </authorList>
    </citation>
    <scope>NUCLEOTIDE SEQUENCE [LARGE SCALE GENOMIC DNA]</scope>
    <source>
        <strain evidence="4">CGMCC 1.8981</strain>
    </source>
</reference>